<evidence type="ECO:0000256" key="7">
    <source>
        <dbReference type="ARBA" id="ARBA00022741"/>
    </source>
</evidence>
<evidence type="ECO:0000256" key="4">
    <source>
        <dbReference type="ARBA" id="ARBA00022490"/>
    </source>
</evidence>
<dbReference type="NCBIfam" id="TIGR00150">
    <property type="entry name" value="T6A_YjeE"/>
    <property type="match status" value="1"/>
</dbReference>
<keyword evidence="7" id="KW-0547">Nucleotide-binding</keyword>
<keyword evidence="5" id="KW-0819">tRNA processing</keyword>
<name>A0ABT0GLQ4_9GAMM</name>
<dbReference type="EMBL" id="JALNMH010000018">
    <property type="protein sequence ID" value="MCK7595435.1"/>
    <property type="molecule type" value="Genomic_DNA"/>
</dbReference>
<evidence type="ECO:0000256" key="2">
    <source>
        <dbReference type="ARBA" id="ARBA00007599"/>
    </source>
</evidence>
<proteinExistence type="inferred from homology"/>
<evidence type="ECO:0000313" key="12">
    <source>
        <dbReference type="Proteomes" id="UP001431449"/>
    </source>
</evidence>
<comment type="similarity">
    <text evidence="2">Belongs to the TsaE family.</text>
</comment>
<dbReference type="PANTHER" id="PTHR33540">
    <property type="entry name" value="TRNA THREONYLCARBAMOYLADENOSINE BIOSYNTHESIS PROTEIN TSAE"/>
    <property type="match status" value="1"/>
</dbReference>
<organism evidence="11 12">
    <name type="scientific">Pseudomarimonas salicorniae</name>
    <dbReference type="NCBI Taxonomy" id="2933270"/>
    <lineage>
        <taxon>Bacteria</taxon>
        <taxon>Pseudomonadati</taxon>
        <taxon>Pseudomonadota</taxon>
        <taxon>Gammaproteobacteria</taxon>
        <taxon>Lysobacterales</taxon>
        <taxon>Lysobacteraceae</taxon>
        <taxon>Pseudomarimonas</taxon>
    </lineage>
</organism>
<sequence length="158" mass="16935">MCLADESASVALGEALSRSLPRQRPALVVALHGDLGAGKSTLARALLRGLGVEGAVRSPTYTLVEPYATAVGHCLHLDLYRLADPSELDYLGLEEQYTDTALWLVEWPERGGDRLPPVDLRIDLARAGAGRLARLQALSLRGEAWLGALRSDASCTAF</sequence>
<dbReference type="Pfam" id="PF02367">
    <property type="entry name" value="TsaE"/>
    <property type="match status" value="1"/>
</dbReference>
<keyword evidence="12" id="KW-1185">Reference proteome</keyword>
<evidence type="ECO:0000256" key="5">
    <source>
        <dbReference type="ARBA" id="ARBA00022694"/>
    </source>
</evidence>
<dbReference type="Gene3D" id="3.40.50.300">
    <property type="entry name" value="P-loop containing nucleotide triphosphate hydrolases"/>
    <property type="match status" value="1"/>
</dbReference>
<evidence type="ECO:0000256" key="3">
    <source>
        <dbReference type="ARBA" id="ARBA00019010"/>
    </source>
</evidence>
<comment type="subcellular location">
    <subcellularLocation>
        <location evidence="1">Cytoplasm</location>
    </subcellularLocation>
</comment>
<reference evidence="11" key="1">
    <citation type="submission" date="2022-04" db="EMBL/GenBank/DDBJ databases">
        <title>Lysobacter sp. CAU 1642 isolated from sea sand.</title>
        <authorList>
            <person name="Kim W."/>
        </authorList>
    </citation>
    <scope>NUCLEOTIDE SEQUENCE</scope>
    <source>
        <strain evidence="11">CAU 1642</strain>
    </source>
</reference>
<dbReference type="SUPFAM" id="SSF52540">
    <property type="entry name" value="P-loop containing nucleoside triphosphate hydrolases"/>
    <property type="match status" value="1"/>
</dbReference>
<evidence type="ECO:0000256" key="6">
    <source>
        <dbReference type="ARBA" id="ARBA00022723"/>
    </source>
</evidence>
<accession>A0ABT0GLQ4</accession>
<keyword evidence="9" id="KW-0460">Magnesium</keyword>
<gene>
    <name evidence="11" type="primary">tsaE</name>
    <name evidence="11" type="ORF">M0G41_17385</name>
</gene>
<keyword evidence="6" id="KW-0479">Metal-binding</keyword>
<dbReference type="InterPro" id="IPR003442">
    <property type="entry name" value="T6A_TsaE"/>
</dbReference>
<comment type="caution">
    <text evidence="11">The sequence shown here is derived from an EMBL/GenBank/DDBJ whole genome shotgun (WGS) entry which is preliminary data.</text>
</comment>
<dbReference type="PANTHER" id="PTHR33540:SF2">
    <property type="entry name" value="TRNA THREONYLCARBAMOYLADENOSINE BIOSYNTHESIS PROTEIN TSAE"/>
    <property type="match status" value="1"/>
</dbReference>
<keyword evidence="8" id="KW-0067">ATP-binding</keyword>
<evidence type="ECO:0000313" key="11">
    <source>
        <dbReference type="EMBL" id="MCK7595435.1"/>
    </source>
</evidence>
<evidence type="ECO:0000256" key="10">
    <source>
        <dbReference type="ARBA" id="ARBA00032441"/>
    </source>
</evidence>
<keyword evidence="4" id="KW-0963">Cytoplasm</keyword>
<evidence type="ECO:0000256" key="8">
    <source>
        <dbReference type="ARBA" id="ARBA00022840"/>
    </source>
</evidence>
<evidence type="ECO:0000256" key="1">
    <source>
        <dbReference type="ARBA" id="ARBA00004496"/>
    </source>
</evidence>
<evidence type="ECO:0000256" key="9">
    <source>
        <dbReference type="ARBA" id="ARBA00022842"/>
    </source>
</evidence>
<dbReference type="Proteomes" id="UP001431449">
    <property type="component" value="Unassembled WGS sequence"/>
</dbReference>
<protein>
    <recommendedName>
        <fullName evidence="3">tRNA threonylcarbamoyladenosine biosynthesis protein TsaE</fullName>
    </recommendedName>
    <alternativeName>
        <fullName evidence="10">t(6)A37 threonylcarbamoyladenosine biosynthesis protein TsaE</fullName>
    </alternativeName>
</protein>
<dbReference type="InterPro" id="IPR027417">
    <property type="entry name" value="P-loop_NTPase"/>
</dbReference>